<protein>
    <recommendedName>
        <fullName evidence="3">Calpastatin</fullName>
    </recommendedName>
    <alternativeName>
        <fullName evidence="11">Calpain inhibitor</fullName>
    </alternativeName>
</protein>
<keyword evidence="8" id="KW-0677">Repeat</keyword>
<comment type="function">
    <text evidence="1">Specific inhibition of calpain (calcium-dependent cysteine protease). Plays a key role in postmortem tenderization of meat and have been proposed to be involved in muscle protein degradation in living tissue.</text>
</comment>
<evidence type="ECO:0000256" key="8">
    <source>
        <dbReference type="ARBA" id="ARBA00022737"/>
    </source>
</evidence>
<evidence type="ECO:0000256" key="10">
    <source>
        <dbReference type="ARBA" id="ARBA00022990"/>
    </source>
</evidence>
<dbReference type="InterPro" id="IPR026998">
    <property type="entry name" value="Calpastatin"/>
</dbReference>
<feature type="region of interest" description="Disordered" evidence="12">
    <location>
        <begin position="1"/>
        <end position="67"/>
    </location>
</feature>
<dbReference type="Ensembl" id="ENSSORT00005001674.1">
    <property type="protein sequence ID" value="ENSSORP00005001626.1"/>
    <property type="gene ID" value="ENSSORG00005001015.1"/>
</dbReference>
<evidence type="ECO:0000256" key="1">
    <source>
        <dbReference type="ARBA" id="ARBA00002637"/>
    </source>
</evidence>
<keyword evidence="6" id="KW-0646">Protease inhibitor</keyword>
<keyword evidence="5" id="KW-0597">Phosphoprotein</keyword>
<dbReference type="PANTHER" id="PTHR10077:SF0">
    <property type="entry name" value="CALPASTATIN"/>
    <property type="match status" value="1"/>
</dbReference>
<evidence type="ECO:0000313" key="13">
    <source>
        <dbReference type="Ensembl" id="ENSSORP00005001626.1"/>
    </source>
</evidence>
<keyword evidence="14" id="KW-1185">Reference proteome</keyword>
<sequence length="147" mass="15601">MALDALSALSDTLPTDAPKPEPPKLRPEDIVPEKGEREGESDETIPPEYRFNEEELKKLPAPKPEPKMDTLEALDILSGDFSTPSAAPTVQTPVAKTSVPPAQDLSALDQLGADFVAPTQAAGVKADAPPSAKKTPEVNPLVFLSFC</sequence>
<dbReference type="InterPro" id="IPR001259">
    <property type="entry name" value="Prot_inh_calpain"/>
</dbReference>
<feature type="compositionally biased region" description="Basic and acidic residues" evidence="12">
    <location>
        <begin position="18"/>
        <end position="38"/>
    </location>
</feature>
<keyword evidence="9" id="KW-0832">Ubl conjugation</keyword>
<keyword evidence="4" id="KW-1017">Isopeptide bond</keyword>
<evidence type="ECO:0000256" key="6">
    <source>
        <dbReference type="ARBA" id="ARBA00022690"/>
    </source>
</evidence>
<evidence type="ECO:0000256" key="2">
    <source>
        <dbReference type="ARBA" id="ARBA00009487"/>
    </source>
</evidence>
<proteinExistence type="inferred from homology"/>
<evidence type="ECO:0000256" key="3">
    <source>
        <dbReference type="ARBA" id="ARBA00017619"/>
    </source>
</evidence>
<evidence type="ECO:0000256" key="11">
    <source>
        <dbReference type="ARBA" id="ARBA00033013"/>
    </source>
</evidence>
<evidence type="ECO:0000256" key="5">
    <source>
        <dbReference type="ARBA" id="ARBA00022553"/>
    </source>
</evidence>
<dbReference type="Proteomes" id="UP000472271">
    <property type="component" value="Chromosome 5"/>
</dbReference>
<keyword evidence="7" id="KW-0789">Thiol protease inhibitor</keyword>
<organism evidence="13 14">
    <name type="scientific">Sphaeramia orbicularis</name>
    <name type="common">orbiculate cardinalfish</name>
    <dbReference type="NCBI Taxonomy" id="375764"/>
    <lineage>
        <taxon>Eukaryota</taxon>
        <taxon>Metazoa</taxon>
        <taxon>Chordata</taxon>
        <taxon>Craniata</taxon>
        <taxon>Vertebrata</taxon>
        <taxon>Euteleostomi</taxon>
        <taxon>Actinopterygii</taxon>
        <taxon>Neopterygii</taxon>
        <taxon>Teleostei</taxon>
        <taxon>Neoteleostei</taxon>
        <taxon>Acanthomorphata</taxon>
        <taxon>Gobiaria</taxon>
        <taxon>Kurtiformes</taxon>
        <taxon>Apogonoidei</taxon>
        <taxon>Apogonidae</taxon>
        <taxon>Apogoninae</taxon>
        <taxon>Sphaeramia</taxon>
    </lineage>
</organism>
<evidence type="ECO:0000256" key="9">
    <source>
        <dbReference type="ARBA" id="ARBA00022843"/>
    </source>
</evidence>
<comment type="similarity">
    <text evidence="2">Belongs to the protease inhibitor I27 (calpastatin) family.</text>
</comment>
<dbReference type="PANTHER" id="PTHR10077">
    <property type="entry name" value="CALPASTATIN"/>
    <property type="match status" value="1"/>
</dbReference>
<reference evidence="13" key="3">
    <citation type="submission" date="2025-09" db="UniProtKB">
        <authorList>
            <consortium name="Ensembl"/>
        </authorList>
    </citation>
    <scope>IDENTIFICATION</scope>
</reference>
<evidence type="ECO:0000256" key="4">
    <source>
        <dbReference type="ARBA" id="ARBA00022499"/>
    </source>
</evidence>
<dbReference type="Pfam" id="PF00748">
    <property type="entry name" value="Calpain_inhib"/>
    <property type="match status" value="2"/>
</dbReference>
<name>A0A672YEB7_9TELE</name>
<evidence type="ECO:0000313" key="14">
    <source>
        <dbReference type="Proteomes" id="UP000472271"/>
    </source>
</evidence>
<keyword evidence="10" id="KW-0007">Acetylation</keyword>
<evidence type="ECO:0000256" key="7">
    <source>
        <dbReference type="ARBA" id="ARBA00022704"/>
    </source>
</evidence>
<evidence type="ECO:0000256" key="12">
    <source>
        <dbReference type="SAM" id="MobiDB-lite"/>
    </source>
</evidence>
<feature type="compositionally biased region" description="Low complexity" evidence="12">
    <location>
        <begin position="1"/>
        <end position="11"/>
    </location>
</feature>
<accession>A0A672YEB7</accession>
<reference evidence="13" key="2">
    <citation type="submission" date="2025-08" db="UniProtKB">
        <authorList>
            <consortium name="Ensembl"/>
        </authorList>
    </citation>
    <scope>IDENTIFICATION</scope>
</reference>
<dbReference type="AlphaFoldDB" id="A0A672YEB7"/>
<dbReference type="GO" id="GO:0005737">
    <property type="term" value="C:cytoplasm"/>
    <property type="evidence" value="ECO:0007669"/>
    <property type="project" value="TreeGrafter"/>
</dbReference>
<dbReference type="InParanoid" id="A0A672YEB7"/>
<dbReference type="GO" id="GO:0010859">
    <property type="term" value="F:calcium-dependent cysteine-type endopeptidase inhibitor activity"/>
    <property type="evidence" value="ECO:0007669"/>
    <property type="project" value="TreeGrafter"/>
</dbReference>
<feature type="compositionally biased region" description="Basic and acidic residues" evidence="12">
    <location>
        <begin position="50"/>
        <end position="67"/>
    </location>
</feature>
<reference evidence="13" key="1">
    <citation type="submission" date="2019-06" db="EMBL/GenBank/DDBJ databases">
        <authorList>
            <consortium name="Wellcome Sanger Institute Data Sharing"/>
        </authorList>
    </citation>
    <scope>NUCLEOTIDE SEQUENCE [LARGE SCALE GENOMIC DNA]</scope>
</reference>